<evidence type="ECO:0000256" key="3">
    <source>
        <dbReference type="ARBA" id="ARBA00023125"/>
    </source>
</evidence>
<dbReference type="PANTHER" id="PTHR33238">
    <property type="entry name" value="IRON (METAL) DEPENDENT REPRESSOR, DTXR FAMILY"/>
    <property type="match status" value="1"/>
</dbReference>
<dbReference type="Pfam" id="PF01325">
    <property type="entry name" value="Fe_dep_repress"/>
    <property type="match status" value="1"/>
</dbReference>
<dbReference type="GO" id="GO:0046914">
    <property type="term" value="F:transition metal ion binding"/>
    <property type="evidence" value="ECO:0007669"/>
    <property type="project" value="InterPro"/>
</dbReference>
<dbReference type="InterPro" id="IPR022689">
    <property type="entry name" value="Iron_dep_repressor"/>
</dbReference>
<evidence type="ECO:0000259" key="6">
    <source>
        <dbReference type="Pfam" id="PF02742"/>
    </source>
</evidence>
<evidence type="ECO:0008006" key="8">
    <source>
        <dbReference type="Google" id="ProtNLM"/>
    </source>
</evidence>
<keyword evidence="3" id="KW-0238">DNA-binding</keyword>
<protein>
    <recommendedName>
        <fullName evidence="8">HTH dtxR-type domain-containing protein</fullName>
    </recommendedName>
</protein>
<organism evidence="7">
    <name type="scientific">marine sediment metagenome</name>
    <dbReference type="NCBI Taxonomy" id="412755"/>
    <lineage>
        <taxon>unclassified sequences</taxon>
        <taxon>metagenomes</taxon>
        <taxon>ecological metagenomes</taxon>
    </lineage>
</organism>
<dbReference type="GO" id="GO:0003700">
    <property type="term" value="F:DNA-binding transcription factor activity"/>
    <property type="evidence" value="ECO:0007669"/>
    <property type="project" value="InterPro"/>
</dbReference>
<dbReference type="SUPFAM" id="SSF46785">
    <property type="entry name" value="Winged helix' DNA-binding domain"/>
    <property type="match status" value="1"/>
</dbReference>
<dbReference type="Gene3D" id="1.10.60.10">
    <property type="entry name" value="Iron dependent repressor, metal binding and dimerisation domain"/>
    <property type="match status" value="1"/>
</dbReference>
<dbReference type="Pfam" id="PF02742">
    <property type="entry name" value="Fe_dep_repr_C"/>
    <property type="match status" value="1"/>
</dbReference>
<dbReference type="InterPro" id="IPR036388">
    <property type="entry name" value="WH-like_DNA-bd_sf"/>
</dbReference>
<dbReference type="AlphaFoldDB" id="X1EZD6"/>
<dbReference type="InterPro" id="IPR001367">
    <property type="entry name" value="Fe_dep_repressor"/>
</dbReference>
<keyword evidence="2" id="KW-0805">Transcription regulation</keyword>
<dbReference type="InterPro" id="IPR022687">
    <property type="entry name" value="HTH_DTXR"/>
</dbReference>
<evidence type="ECO:0000256" key="4">
    <source>
        <dbReference type="ARBA" id="ARBA00023163"/>
    </source>
</evidence>
<gene>
    <name evidence="7" type="ORF">S03H2_18441</name>
</gene>
<feature type="non-terminal residue" evidence="7">
    <location>
        <position position="1"/>
    </location>
</feature>
<feature type="domain" description="Iron dependent repressor metal binding and dimerisation" evidence="6">
    <location>
        <begin position="74"/>
        <end position="131"/>
    </location>
</feature>
<dbReference type="InterPro" id="IPR036390">
    <property type="entry name" value="WH_DNA-bd_sf"/>
</dbReference>
<sequence length="135" mass="15734">KNKANLSIYDVPETYQRYLCEIYAISLTKKGAWVNNKEIAEKLNVNPASVSGILYKLKENNLIVWKPRSPIRLTKEGKQIAKHLGETKALLEIFFKEVLKIKDIKLIKELSCEMEHHISIEVKIKFQEFLNSYLK</sequence>
<reference evidence="7" key="1">
    <citation type="journal article" date="2014" name="Front. Microbiol.">
        <title>High frequency of phylogenetically diverse reductive dehalogenase-homologous genes in deep subseafloor sedimentary metagenomes.</title>
        <authorList>
            <person name="Kawai M."/>
            <person name="Futagami T."/>
            <person name="Toyoda A."/>
            <person name="Takaki Y."/>
            <person name="Nishi S."/>
            <person name="Hori S."/>
            <person name="Arai W."/>
            <person name="Tsubouchi T."/>
            <person name="Morono Y."/>
            <person name="Uchiyama I."/>
            <person name="Ito T."/>
            <person name="Fujiyama A."/>
            <person name="Inagaki F."/>
            <person name="Takami H."/>
        </authorList>
    </citation>
    <scope>NUCLEOTIDE SEQUENCE</scope>
    <source>
        <strain evidence="7">Expedition CK06-06</strain>
    </source>
</reference>
<comment type="similarity">
    <text evidence="1">Belongs to the DtxR/MntR family.</text>
</comment>
<dbReference type="InterPro" id="IPR036421">
    <property type="entry name" value="Fe_dep_repressor_sf"/>
</dbReference>
<keyword evidence="4" id="KW-0804">Transcription</keyword>
<dbReference type="GO" id="GO:0046983">
    <property type="term" value="F:protein dimerization activity"/>
    <property type="evidence" value="ECO:0007669"/>
    <property type="project" value="InterPro"/>
</dbReference>
<comment type="caution">
    <text evidence="7">The sequence shown here is derived from an EMBL/GenBank/DDBJ whole genome shotgun (WGS) entry which is preliminary data.</text>
</comment>
<feature type="domain" description="HTH dtxR-type" evidence="5">
    <location>
        <begin position="13"/>
        <end position="68"/>
    </location>
</feature>
<dbReference type="PANTHER" id="PTHR33238:SF7">
    <property type="entry name" value="IRON-DEPENDENT TRANSCRIPTIONAL REGULATOR"/>
    <property type="match status" value="1"/>
</dbReference>
<evidence type="ECO:0000313" key="7">
    <source>
        <dbReference type="EMBL" id="GAH38761.1"/>
    </source>
</evidence>
<dbReference type="EMBL" id="BARU01009570">
    <property type="protein sequence ID" value="GAH38761.1"/>
    <property type="molecule type" value="Genomic_DNA"/>
</dbReference>
<proteinExistence type="inferred from homology"/>
<dbReference type="GO" id="GO:0003677">
    <property type="term" value="F:DNA binding"/>
    <property type="evidence" value="ECO:0007669"/>
    <property type="project" value="UniProtKB-KW"/>
</dbReference>
<evidence type="ECO:0000259" key="5">
    <source>
        <dbReference type="Pfam" id="PF01325"/>
    </source>
</evidence>
<dbReference type="SMART" id="SM00529">
    <property type="entry name" value="HTH_DTXR"/>
    <property type="match status" value="1"/>
</dbReference>
<dbReference type="Gene3D" id="1.10.10.10">
    <property type="entry name" value="Winged helix-like DNA-binding domain superfamily/Winged helix DNA-binding domain"/>
    <property type="match status" value="1"/>
</dbReference>
<evidence type="ECO:0000256" key="2">
    <source>
        <dbReference type="ARBA" id="ARBA00023015"/>
    </source>
</evidence>
<evidence type="ECO:0000256" key="1">
    <source>
        <dbReference type="ARBA" id="ARBA00007871"/>
    </source>
</evidence>
<dbReference type="InterPro" id="IPR050536">
    <property type="entry name" value="DtxR_MntR_Metal-Reg"/>
</dbReference>
<name>X1EZD6_9ZZZZ</name>
<accession>X1EZD6</accession>